<dbReference type="OrthoDB" id="3786687at2"/>
<dbReference type="Proteomes" id="UP000285875">
    <property type="component" value="Chromosome"/>
</dbReference>
<dbReference type="InterPro" id="IPR009200">
    <property type="entry name" value="DUF1269_membrane"/>
</dbReference>
<sequence length="158" mass="17000">MTTLSTWCFDRLDGAMRAEQELAALSQLGRLSVEDACLVFWPRTAQAPQMRAAGNVVQGRPLGSSFWGLLHGLTFAAPLLGCADSGPRCLAEVGVDTELIERLRANLRRGSSALLMVTGRPVPPELVARLGGGRSAGPALQRQLSPRHEENLHRVFGS</sequence>
<protein>
    <submittedName>
        <fullName evidence="1">DUF1269 domain-containing protein</fullName>
    </submittedName>
    <submittedName>
        <fullName evidence="2">Predicted membrane protein</fullName>
    </submittedName>
</protein>
<dbReference type="RefSeq" id="WP_028702210.1">
    <property type="nucleotide sequence ID" value="NZ_CP025570.1"/>
</dbReference>
<dbReference type="KEGG" id="aji:C0Z10_01775"/>
<evidence type="ECO:0000313" key="3">
    <source>
        <dbReference type="Proteomes" id="UP000277858"/>
    </source>
</evidence>
<dbReference type="Pfam" id="PF06897">
    <property type="entry name" value="DUF1269"/>
    <property type="match status" value="1"/>
</dbReference>
<evidence type="ECO:0000313" key="4">
    <source>
        <dbReference type="Proteomes" id="UP000285875"/>
    </source>
</evidence>
<reference evidence="4" key="1">
    <citation type="submission" date="2017-12" db="EMBL/GenBank/DDBJ databases">
        <title>Whole genome sequencing of Acidipropionibacterium jensenii strains JS279 and JS280.</title>
        <authorList>
            <person name="Deptula P."/>
            <person name="Laine P."/>
            <person name="Smolander O.-P."/>
            <person name="Paulin L."/>
            <person name="Auvinen P."/>
            <person name="Varmanen P."/>
        </authorList>
    </citation>
    <scope>NUCLEOTIDE SEQUENCE [LARGE SCALE GENOMIC DNA]</scope>
    <source>
        <strain evidence="4">JS280</strain>
    </source>
</reference>
<dbReference type="Proteomes" id="UP000277858">
    <property type="component" value="Chromosome"/>
</dbReference>
<dbReference type="EMBL" id="LR134473">
    <property type="protein sequence ID" value="VEI03748.1"/>
    <property type="molecule type" value="Genomic_DNA"/>
</dbReference>
<name>A0A3Q9UGS3_9ACTN</name>
<evidence type="ECO:0000313" key="1">
    <source>
        <dbReference type="EMBL" id="AZZ38684.1"/>
    </source>
</evidence>
<proteinExistence type="predicted"/>
<organism evidence="2 3">
    <name type="scientific">Acidipropionibacterium jensenii</name>
    <dbReference type="NCBI Taxonomy" id="1749"/>
    <lineage>
        <taxon>Bacteria</taxon>
        <taxon>Bacillati</taxon>
        <taxon>Actinomycetota</taxon>
        <taxon>Actinomycetes</taxon>
        <taxon>Propionibacteriales</taxon>
        <taxon>Propionibacteriaceae</taxon>
        <taxon>Acidipropionibacterium</taxon>
    </lineage>
</organism>
<dbReference type="EMBL" id="CP025570">
    <property type="protein sequence ID" value="AZZ38684.1"/>
    <property type="molecule type" value="Genomic_DNA"/>
</dbReference>
<reference evidence="1" key="3">
    <citation type="journal article" date="2019" name="Microorganisms">
        <title>Red-Brown Pigmentation of Acidipropionibacterium jensenii Is Tied to Haemolytic Activity and cyl-Like Gene Cluster.</title>
        <authorList>
            <person name="Deptula P."/>
            <person name="Loivamaa I."/>
            <person name="Smolander O.P."/>
            <person name="Laine P."/>
            <person name="Roberts R.J."/>
            <person name="Piironen V."/>
            <person name="Paulin L."/>
            <person name="Savijoki K."/>
            <person name="Auvinen P."/>
            <person name="Varmanen P."/>
        </authorList>
    </citation>
    <scope>NUCLEOTIDE SEQUENCE</scope>
    <source>
        <strain evidence="1">JS280</strain>
    </source>
</reference>
<evidence type="ECO:0000313" key="2">
    <source>
        <dbReference type="EMBL" id="VEI03748.1"/>
    </source>
</evidence>
<reference evidence="2 3" key="2">
    <citation type="submission" date="2018-12" db="EMBL/GenBank/DDBJ databases">
        <authorList>
            <consortium name="Pathogen Informatics"/>
        </authorList>
    </citation>
    <scope>NUCLEOTIDE SEQUENCE [LARGE SCALE GENOMIC DNA]</scope>
    <source>
        <strain evidence="2 3">NCTC13652</strain>
    </source>
</reference>
<keyword evidence="3" id="KW-1185">Reference proteome</keyword>
<accession>A0A3Q9UGS3</accession>
<gene>
    <name evidence="1" type="ORF">C0Z10_01775</name>
    <name evidence="2" type="ORF">NCTC13652_01961</name>
</gene>
<dbReference type="AlphaFoldDB" id="A0A3Q9UGS3"/>
<dbReference type="STRING" id="1122997.GCA_000425285_00359"/>